<accession>A0AA87MRM1</accession>
<reference evidence="2 3" key="1">
    <citation type="journal article" date="2014" name="Int. J. Syst. Evol. Microbiol.">
        <title>Leptospira mayottensis sp. nov., a pathogenic species of the genus Leptospira isolated from humans.</title>
        <authorList>
            <person name="Bourhy P."/>
            <person name="Collet L."/>
            <person name="Brisse S."/>
            <person name="Picardeau M."/>
        </authorList>
    </citation>
    <scope>NUCLEOTIDE SEQUENCE [LARGE SCALE GENOMIC DNA]</scope>
    <source>
        <strain evidence="2 3">200901122</strain>
    </source>
</reference>
<gene>
    <name evidence="2" type="ORF">LEP1GSC125_2760</name>
</gene>
<dbReference type="RefSeq" id="WP_002745734.1">
    <property type="nucleotide sequence ID" value="NZ_AKWM02000032.1"/>
</dbReference>
<protein>
    <submittedName>
        <fullName evidence="2">Membrane protein</fullName>
    </submittedName>
</protein>
<feature type="transmembrane region" description="Helical" evidence="1">
    <location>
        <begin position="63"/>
        <end position="83"/>
    </location>
</feature>
<dbReference type="AlphaFoldDB" id="A0AA87MRM1"/>
<feature type="transmembrane region" description="Helical" evidence="1">
    <location>
        <begin position="103"/>
        <end position="124"/>
    </location>
</feature>
<proteinExistence type="predicted"/>
<feature type="transmembrane region" description="Helical" evidence="1">
    <location>
        <begin position="188"/>
        <end position="208"/>
    </location>
</feature>
<feature type="transmembrane region" description="Helical" evidence="1">
    <location>
        <begin position="12"/>
        <end position="28"/>
    </location>
</feature>
<organism evidence="2 3">
    <name type="scientific">Leptospira mayottensis 200901122</name>
    <dbReference type="NCBI Taxonomy" id="1193010"/>
    <lineage>
        <taxon>Bacteria</taxon>
        <taxon>Pseudomonadati</taxon>
        <taxon>Spirochaetota</taxon>
        <taxon>Spirochaetia</taxon>
        <taxon>Leptospirales</taxon>
        <taxon>Leptospiraceae</taxon>
        <taxon>Leptospira</taxon>
    </lineage>
</organism>
<feature type="transmembrane region" description="Helical" evidence="1">
    <location>
        <begin position="131"/>
        <end position="153"/>
    </location>
</feature>
<feature type="transmembrane region" description="Helical" evidence="1">
    <location>
        <begin position="34"/>
        <end position="51"/>
    </location>
</feature>
<dbReference type="Proteomes" id="UP000001343">
    <property type="component" value="Unassembled WGS sequence"/>
</dbReference>
<keyword evidence="1" id="KW-0812">Transmembrane</keyword>
<comment type="caution">
    <text evidence="2">The sequence shown here is derived from an EMBL/GenBank/DDBJ whole genome shotgun (WGS) entry which is preliminary data.</text>
</comment>
<keyword evidence="1" id="KW-1133">Transmembrane helix</keyword>
<name>A0AA87MRM1_9LEPT</name>
<keyword evidence="1" id="KW-0472">Membrane</keyword>
<evidence type="ECO:0000313" key="2">
    <source>
        <dbReference type="EMBL" id="EKS00585.1"/>
    </source>
</evidence>
<evidence type="ECO:0000313" key="3">
    <source>
        <dbReference type="Proteomes" id="UP000001343"/>
    </source>
</evidence>
<dbReference type="EMBL" id="AKWM02000032">
    <property type="protein sequence ID" value="EKS00585.1"/>
    <property type="molecule type" value="Genomic_DNA"/>
</dbReference>
<evidence type="ECO:0000256" key="1">
    <source>
        <dbReference type="SAM" id="Phobius"/>
    </source>
</evidence>
<sequence length="219" mass="24700">METTTFKKNSSAIAAIIFIVTASTIGYIKIGWPPVIIVGGSGLIGWIFWYFTYLKRPVDPKVILPLFVLTVVGLQIHMIEEYLTGFGPAVSRLFEIPWTEKGFVVVFTLIGPMLYMLTALGLFFRFPLAGFIAWFIFIGPGLAEFTHFIFPLLEPSVQPNNPERVSQIVNGVMISDMPNYYFKTMGEYYFSGLYTAVLPMLPGGYAILKLVKHHRETRP</sequence>